<gene>
    <name evidence="3" type="ORF">F3Y22_tig00110458pilonHSYRG00228</name>
</gene>
<accession>A0A6A3AJC0</accession>
<feature type="region of interest" description="Disordered" evidence="2">
    <location>
        <begin position="95"/>
        <end position="118"/>
    </location>
</feature>
<evidence type="ECO:0000256" key="1">
    <source>
        <dbReference type="SAM" id="Coils"/>
    </source>
</evidence>
<dbReference type="Proteomes" id="UP000436088">
    <property type="component" value="Unassembled WGS sequence"/>
</dbReference>
<reference evidence="3" key="1">
    <citation type="submission" date="2019-09" db="EMBL/GenBank/DDBJ databases">
        <title>Draft genome information of white flower Hibiscus syriacus.</title>
        <authorList>
            <person name="Kim Y.-M."/>
        </authorList>
    </citation>
    <scope>NUCLEOTIDE SEQUENCE [LARGE SCALE GENOMIC DNA]</scope>
    <source>
        <strain evidence="3">YM2019G1</strain>
    </source>
</reference>
<proteinExistence type="predicted"/>
<organism evidence="3 4">
    <name type="scientific">Hibiscus syriacus</name>
    <name type="common">Rose of Sharon</name>
    <dbReference type="NCBI Taxonomy" id="106335"/>
    <lineage>
        <taxon>Eukaryota</taxon>
        <taxon>Viridiplantae</taxon>
        <taxon>Streptophyta</taxon>
        <taxon>Embryophyta</taxon>
        <taxon>Tracheophyta</taxon>
        <taxon>Spermatophyta</taxon>
        <taxon>Magnoliopsida</taxon>
        <taxon>eudicotyledons</taxon>
        <taxon>Gunneridae</taxon>
        <taxon>Pentapetalae</taxon>
        <taxon>rosids</taxon>
        <taxon>malvids</taxon>
        <taxon>Malvales</taxon>
        <taxon>Malvaceae</taxon>
        <taxon>Malvoideae</taxon>
        <taxon>Hibiscus</taxon>
    </lineage>
</organism>
<dbReference type="EMBL" id="VEPZ02000994">
    <property type="protein sequence ID" value="KAE8704206.1"/>
    <property type="molecule type" value="Genomic_DNA"/>
</dbReference>
<name>A0A6A3AJC0_HIBSY</name>
<keyword evidence="1" id="KW-0175">Coiled coil</keyword>
<evidence type="ECO:0000313" key="4">
    <source>
        <dbReference type="Proteomes" id="UP000436088"/>
    </source>
</evidence>
<feature type="compositionally biased region" description="Pro residues" evidence="2">
    <location>
        <begin position="55"/>
        <end position="67"/>
    </location>
</feature>
<keyword evidence="4" id="KW-1185">Reference proteome</keyword>
<evidence type="ECO:0000256" key="2">
    <source>
        <dbReference type="SAM" id="MobiDB-lite"/>
    </source>
</evidence>
<feature type="region of interest" description="Disordered" evidence="2">
    <location>
        <begin position="34"/>
        <end position="77"/>
    </location>
</feature>
<dbReference type="PANTHER" id="PTHR37614:SF2">
    <property type="entry name" value="OS02G0121400 PROTEIN"/>
    <property type="match status" value="1"/>
</dbReference>
<dbReference type="OrthoDB" id="1721092at2759"/>
<dbReference type="AlphaFoldDB" id="A0A6A3AJC0"/>
<comment type="caution">
    <text evidence="3">The sequence shown here is derived from an EMBL/GenBank/DDBJ whole genome shotgun (WGS) entry which is preliminary data.</text>
</comment>
<protein>
    <submittedName>
        <fullName evidence="3">Uncharacterized protein</fullName>
    </submittedName>
</protein>
<evidence type="ECO:0000313" key="3">
    <source>
        <dbReference type="EMBL" id="KAE8704206.1"/>
    </source>
</evidence>
<feature type="coiled-coil region" evidence="1">
    <location>
        <begin position="118"/>
        <end position="145"/>
    </location>
</feature>
<sequence>MEQSCDTEEEITVANIMLELSQSELRRRFDFTWGSSKGRRSTCSKSRFAAASFPTPKPSPQPQPKSPSPSSKVVGSAYATLGPLEKALLTSSPATPLYFPHSESDEKHPAPPKRKPHVNNLKKKKEQLLEIIEDFTRHNELLKKEIEHKKRFYDQQKSENMELKAKKLKISMAAGNTNRGENLHQQPLMMEMHKNPEYPIGGMICWVTSNIGGTSKLNDNVGPLGVIDLNVSPEEAFGFDPETATKARAAQARLKRKQICRSKIKNSNSACKALHPS</sequence>
<dbReference type="PANTHER" id="PTHR37614">
    <property type="entry name" value="OS02G0121400 PROTEIN"/>
    <property type="match status" value="1"/>
</dbReference>